<gene>
    <name evidence="3" type="ORF">GNZ18_04920</name>
</gene>
<dbReference type="RefSeq" id="WP_156214926.1">
    <property type="nucleotide sequence ID" value="NZ_WOFH01000002.1"/>
</dbReference>
<keyword evidence="1" id="KW-0472">Membrane</keyword>
<accession>A0A7K1KUS8</accession>
<evidence type="ECO:0000259" key="2">
    <source>
        <dbReference type="Pfam" id="PF13349"/>
    </source>
</evidence>
<organism evidence="3 4">
    <name type="scientific">Actinomadura litoris</name>
    <dbReference type="NCBI Taxonomy" id="2678616"/>
    <lineage>
        <taxon>Bacteria</taxon>
        <taxon>Bacillati</taxon>
        <taxon>Actinomycetota</taxon>
        <taxon>Actinomycetes</taxon>
        <taxon>Streptosporangiales</taxon>
        <taxon>Thermomonosporaceae</taxon>
        <taxon>Actinomadura</taxon>
    </lineage>
</organism>
<evidence type="ECO:0000313" key="3">
    <source>
        <dbReference type="EMBL" id="MUN35941.1"/>
    </source>
</evidence>
<evidence type="ECO:0000313" key="4">
    <source>
        <dbReference type="Proteomes" id="UP000432015"/>
    </source>
</evidence>
<dbReference type="Pfam" id="PF13349">
    <property type="entry name" value="DUF4097"/>
    <property type="match status" value="1"/>
</dbReference>
<keyword evidence="1" id="KW-0812">Transmembrane</keyword>
<dbReference type="Proteomes" id="UP000432015">
    <property type="component" value="Unassembled WGS sequence"/>
</dbReference>
<comment type="caution">
    <text evidence="3">The sequence shown here is derived from an EMBL/GenBank/DDBJ whole genome shotgun (WGS) entry which is preliminary data.</text>
</comment>
<feature type="domain" description="DUF4097" evidence="2">
    <location>
        <begin position="126"/>
        <end position="228"/>
    </location>
</feature>
<dbReference type="InterPro" id="IPR025164">
    <property type="entry name" value="Toastrack_DUF4097"/>
</dbReference>
<reference evidence="3 4" key="1">
    <citation type="submission" date="2019-11" db="EMBL/GenBank/DDBJ databases">
        <authorList>
            <person name="Cao P."/>
        </authorList>
    </citation>
    <scope>NUCLEOTIDE SEQUENCE [LARGE SCALE GENOMIC DNA]</scope>
    <source>
        <strain evidence="3 4">NEAU-AAG5</strain>
    </source>
</reference>
<dbReference type="Gene3D" id="2.160.20.120">
    <property type="match status" value="1"/>
</dbReference>
<feature type="transmembrane region" description="Helical" evidence="1">
    <location>
        <begin position="20"/>
        <end position="40"/>
    </location>
</feature>
<dbReference type="EMBL" id="WOFH01000002">
    <property type="protein sequence ID" value="MUN35941.1"/>
    <property type="molecule type" value="Genomic_DNA"/>
</dbReference>
<name>A0A7K1KUS8_9ACTN</name>
<protein>
    <recommendedName>
        <fullName evidence="2">DUF4097 domain-containing protein</fullName>
    </recommendedName>
</protein>
<dbReference type="AlphaFoldDB" id="A0A7K1KUS8"/>
<proteinExistence type="predicted"/>
<evidence type="ECO:0000256" key="1">
    <source>
        <dbReference type="SAM" id="Phobius"/>
    </source>
</evidence>
<keyword evidence="4" id="KW-1185">Reference proteome</keyword>
<sequence>MTADTGTGAVPGTPARPRRRGVWILLAAVTAVLMVAPIGFRVAAHAFRRTTTETTPYHLAIKDVRLDMGDARVTVGAGPEGEGRVHKRLTWAPTKPTVNESLVDGVLYITFRCNSTVRIYGGLECGGDIDVRVPRAARVSAVSESGQINVRGLTGDLDLRTGSGEIAVADARGRLRLRANSGTVRGTGIAASKTQAEVGSGELNLRYAEPPDIVDAAVGSGSARIIVPPGSHYRLVGPMPSHLGQAVVDDRSTRVISLRGGSGRTYLDYRDE</sequence>
<keyword evidence="1" id="KW-1133">Transmembrane helix</keyword>